<protein>
    <recommendedName>
        <fullName evidence="10">Isoleucine--tRNA ligase</fullName>
        <ecNumber evidence="10">6.1.1.5</ecNumber>
    </recommendedName>
    <alternativeName>
        <fullName evidence="10">Isoleucyl-tRNA synthetase</fullName>
        <shortName evidence="10">IleRS</shortName>
    </alternativeName>
</protein>
<dbReference type="InterPro" id="IPR009008">
    <property type="entry name" value="Val/Leu/Ile-tRNA-synth_edit"/>
</dbReference>
<dbReference type="InterPro" id="IPR033708">
    <property type="entry name" value="Anticodon_Ile_BEm"/>
</dbReference>
<dbReference type="Pfam" id="PF08264">
    <property type="entry name" value="Anticodon_1"/>
    <property type="match status" value="1"/>
</dbReference>
<keyword evidence="10" id="KW-0862">Zinc</keyword>
<dbReference type="Proteomes" id="UP000777265">
    <property type="component" value="Unassembled WGS sequence"/>
</dbReference>
<evidence type="ECO:0000259" key="12">
    <source>
        <dbReference type="Pfam" id="PF08264"/>
    </source>
</evidence>
<dbReference type="InterPro" id="IPR002300">
    <property type="entry name" value="aa-tRNA-synth_Ia"/>
</dbReference>
<evidence type="ECO:0000256" key="6">
    <source>
        <dbReference type="ARBA" id="ARBA00022917"/>
    </source>
</evidence>
<reference evidence="13" key="2">
    <citation type="submission" date="2020-01" db="EMBL/GenBank/DDBJ databases">
        <authorList>
            <person name="Campanaro S."/>
        </authorList>
    </citation>
    <scope>NUCLEOTIDE SEQUENCE</scope>
    <source>
        <strain evidence="13">AS06rmzACSIP_7</strain>
    </source>
</reference>
<dbReference type="GO" id="GO:0004822">
    <property type="term" value="F:isoleucine-tRNA ligase activity"/>
    <property type="evidence" value="ECO:0007669"/>
    <property type="project" value="UniProtKB-UniRule"/>
</dbReference>
<comment type="domain">
    <text evidence="10">IleRS has two distinct active sites: one for aminoacylation and one for editing. The misactivated valine is translocated from the active site to the editing site, which sterically excludes the correctly activated isoleucine. The single editing site contains two valyl binding pockets, one specific for each substrate (Val-AMP or Val-tRNA(Ile)).</text>
</comment>
<dbReference type="GO" id="GO:0000049">
    <property type="term" value="F:tRNA binding"/>
    <property type="evidence" value="ECO:0007669"/>
    <property type="project" value="InterPro"/>
</dbReference>
<comment type="subunit">
    <text evidence="10">Monomer.</text>
</comment>
<evidence type="ECO:0000256" key="7">
    <source>
        <dbReference type="ARBA" id="ARBA00023146"/>
    </source>
</evidence>
<dbReference type="GO" id="GO:0005829">
    <property type="term" value="C:cytosol"/>
    <property type="evidence" value="ECO:0007669"/>
    <property type="project" value="TreeGrafter"/>
</dbReference>
<evidence type="ECO:0000313" key="13">
    <source>
        <dbReference type="EMBL" id="NLW35914.1"/>
    </source>
</evidence>
<dbReference type="CDD" id="cd07960">
    <property type="entry name" value="Anticodon_Ia_Ile_BEm"/>
    <property type="match status" value="1"/>
</dbReference>
<feature type="binding site" evidence="10">
    <location>
        <position position="909"/>
    </location>
    <ligand>
        <name>Zn(2+)</name>
        <dbReference type="ChEBI" id="CHEBI:29105"/>
    </ligand>
</feature>
<comment type="catalytic activity">
    <reaction evidence="9 10">
        <text>tRNA(Ile) + L-isoleucine + ATP = L-isoleucyl-tRNA(Ile) + AMP + diphosphate</text>
        <dbReference type="Rhea" id="RHEA:11060"/>
        <dbReference type="Rhea" id="RHEA-COMP:9666"/>
        <dbReference type="Rhea" id="RHEA-COMP:9695"/>
        <dbReference type="ChEBI" id="CHEBI:30616"/>
        <dbReference type="ChEBI" id="CHEBI:33019"/>
        <dbReference type="ChEBI" id="CHEBI:58045"/>
        <dbReference type="ChEBI" id="CHEBI:78442"/>
        <dbReference type="ChEBI" id="CHEBI:78528"/>
        <dbReference type="ChEBI" id="CHEBI:456215"/>
        <dbReference type="EC" id="6.1.1.5"/>
    </reaction>
</comment>
<organism evidence="13 14">
    <name type="scientific">Syntrophorhabdus aromaticivorans</name>
    <dbReference type="NCBI Taxonomy" id="328301"/>
    <lineage>
        <taxon>Bacteria</taxon>
        <taxon>Pseudomonadati</taxon>
        <taxon>Thermodesulfobacteriota</taxon>
        <taxon>Syntrophorhabdia</taxon>
        <taxon>Syntrophorhabdales</taxon>
        <taxon>Syntrophorhabdaceae</taxon>
        <taxon>Syntrophorhabdus</taxon>
    </lineage>
</organism>
<keyword evidence="6 10" id="KW-0648">Protein biosynthesis</keyword>
<proteinExistence type="inferred from homology"/>
<feature type="domain" description="Methionyl/Valyl/Leucyl/Isoleucyl-tRNA synthetase anticodon-binding" evidence="12">
    <location>
        <begin position="686"/>
        <end position="842"/>
    </location>
</feature>
<feature type="short sequence motif" description="'KMSKS' region" evidence="10">
    <location>
        <begin position="602"/>
        <end position="606"/>
    </location>
</feature>
<dbReference type="FunFam" id="3.40.50.620:FF:000042">
    <property type="entry name" value="Isoleucine--tRNA ligase"/>
    <property type="match status" value="1"/>
</dbReference>
<dbReference type="Gene3D" id="1.10.10.830">
    <property type="entry name" value="Ile-tRNA synthetase CP2 domain-like"/>
    <property type="match status" value="1"/>
</dbReference>
<dbReference type="InterPro" id="IPR014729">
    <property type="entry name" value="Rossmann-like_a/b/a_fold"/>
</dbReference>
<dbReference type="SUPFAM" id="SSF52374">
    <property type="entry name" value="Nucleotidylyl transferase"/>
    <property type="match status" value="1"/>
</dbReference>
<feature type="binding site" evidence="10">
    <location>
        <position position="561"/>
    </location>
    <ligand>
        <name>L-isoleucyl-5'-AMP</name>
        <dbReference type="ChEBI" id="CHEBI:178002"/>
    </ligand>
</feature>
<keyword evidence="7 10" id="KW-0030">Aminoacyl-tRNA synthetase</keyword>
<dbReference type="SUPFAM" id="SSF47323">
    <property type="entry name" value="Anticodon-binding domain of a subclass of class I aminoacyl-tRNA synthetases"/>
    <property type="match status" value="1"/>
</dbReference>
<evidence type="ECO:0000256" key="3">
    <source>
        <dbReference type="ARBA" id="ARBA00022598"/>
    </source>
</evidence>
<dbReference type="EC" id="6.1.1.5" evidence="10"/>
<feature type="binding site" evidence="10">
    <location>
        <position position="888"/>
    </location>
    <ligand>
        <name>Zn(2+)</name>
        <dbReference type="ChEBI" id="CHEBI:29105"/>
    </ligand>
</feature>
<comment type="cofactor">
    <cofactor evidence="10">
        <name>Zn(2+)</name>
        <dbReference type="ChEBI" id="CHEBI:29105"/>
    </cofactor>
    <text evidence="10">Binds 1 zinc ion per subunit.</text>
</comment>
<feature type="binding site" evidence="10">
    <location>
        <position position="912"/>
    </location>
    <ligand>
        <name>Zn(2+)</name>
        <dbReference type="ChEBI" id="CHEBI:29105"/>
    </ligand>
</feature>
<dbReference type="NCBIfam" id="TIGR00392">
    <property type="entry name" value="ileS"/>
    <property type="match status" value="1"/>
</dbReference>
<keyword evidence="10" id="KW-0479">Metal-binding</keyword>
<dbReference type="PROSITE" id="PS00178">
    <property type="entry name" value="AA_TRNA_LIGASE_I"/>
    <property type="match status" value="1"/>
</dbReference>
<dbReference type="Gene3D" id="3.40.50.620">
    <property type="entry name" value="HUPs"/>
    <property type="match status" value="2"/>
</dbReference>
<dbReference type="GO" id="GO:0006428">
    <property type="term" value="P:isoleucyl-tRNA aminoacylation"/>
    <property type="evidence" value="ECO:0007669"/>
    <property type="project" value="UniProtKB-UniRule"/>
</dbReference>
<accession>A0A971S1U8</accession>
<dbReference type="GO" id="GO:0005524">
    <property type="term" value="F:ATP binding"/>
    <property type="evidence" value="ECO:0007669"/>
    <property type="project" value="UniProtKB-UniRule"/>
</dbReference>
<evidence type="ECO:0000256" key="10">
    <source>
        <dbReference type="HAMAP-Rule" id="MF_02002"/>
    </source>
</evidence>
<keyword evidence="5 10" id="KW-0067">ATP-binding</keyword>
<dbReference type="InterPro" id="IPR009080">
    <property type="entry name" value="tRNAsynth_Ia_anticodon-bd"/>
</dbReference>
<evidence type="ECO:0000256" key="8">
    <source>
        <dbReference type="ARBA" id="ARBA00025217"/>
    </source>
</evidence>
<gene>
    <name evidence="10 13" type="primary">ileS</name>
    <name evidence="13" type="ORF">GXY80_10605</name>
</gene>
<evidence type="ECO:0000256" key="2">
    <source>
        <dbReference type="ARBA" id="ARBA00022490"/>
    </source>
</evidence>
<dbReference type="SUPFAM" id="SSF50677">
    <property type="entry name" value="ValRS/IleRS/LeuRS editing domain"/>
    <property type="match status" value="1"/>
</dbReference>
<reference evidence="13" key="1">
    <citation type="journal article" date="2020" name="Biotechnol. Biofuels">
        <title>New insights from the biogas microbiome by comprehensive genome-resolved metagenomics of nearly 1600 species originating from multiple anaerobic digesters.</title>
        <authorList>
            <person name="Campanaro S."/>
            <person name="Treu L."/>
            <person name="Rodriguez-R L.M."/>
            <person name="Kovalovszki A."/>
            <person name="Ziels R.M."/>
            <person name="Maus I."/>
            <person name="Zhu X."/>
            <person name="Kougias P.G."/>
            <person name="Basile A."/>
            <person name="Luo G."/>
            <person name="Schluter A."/>
            <person name="Konstantinidis K.T."/>
            <person name="Angelidaki I."/>
        </authorList>
    </citation>
    <scope>NUCLEOTIDE SEQUENCE</scope>
    <source>
        <strain evidence="13">AS06rmzACSIP_7</strain>
    </source>
</reference>
<keyword evidence="3 10" id="KW-0436">Ligase</keyword>
<keyword evidence="4 10" id="KW-0547">Nucleotide-binding</keyword>
<dbReference type="Pfam" id="PF00133">
    <property type="entry name" value="tRNA-synt_1"/>
    <property type="match status" value="1"/>
</dbReference>
<feature type="binding site" evidence="10">
    <location>
        <position position="891"/>
    </location>
    <ligand>
        <name>Zn(2+)</name>
        <dbReference type="ChEBI" id="CHEBI:29105"/>
    </ligand>
</feature>
<dbReference type="EMBL" id="JAAYEE010000182">
    <property type="protein sequence ID" value="NLW35914.1"/>
    <property type="molecule type" value="Genomic_DNA"/>
</dbReference>
<keyword evidence="2 10" id="KW-0963">Cytoplasm</keyword>
<comment type="similarity">
    <text evidence="1 10">Belongs to the class-I aminoacyl-tRNA synthetase family. IleS type 1 subfamily.</text>
</comment>
<dbReference type="PANTHER" id="PTHR42765">
    <property type="entry name" value="SOLEUCYL-TRNA SYNTHETASE"/>
    <property type="match status" value="1"/>
</dbReference>
<feature type="binding site" evidence="10">
    <location>
        <position position="605"/>
    </location>
    <ligand>
        <name>ATP</name>
        <dbReference type="ChEBI" id="CHEBI:30616"/>
    </ligand>
</feature>
<feature type="short sequence motif" description="'HIGH' region" evidence="10">
    <location>
        <begin position="57"/>
        <end position="67"/>
    </location>
</feature>
<sequence length="919" mass="106721">MDYKHTLNLPKTPFPMKGNLPVKEKDILKFWETISLHARLTQEKDGRPRFILHDGPPYANGHIHLGTALNKILKDIIIKSKFMSGYRADYIPGWDCHGLPIEHQIEKEMKEKKASLSKIEIRQACRAYAESFIDIQRNEFKRLGGIGLWEKPYITMDFDYQATIIEQMEKFFERDEVYRKKKPVHWCMSCHTALAEAEIEYEMKKSTSIYVKFPFVREGADAFTSYPAKPIYMLIWTTTPWTLPANLAVAINPTFTYVAFETKDEIYIALKDLVEDITKRAGITDYTVIEEIPAEKLKALTFRHPFIDRNSVVVYADYVAADTGTGVVHIAPGHGEEDYDTGIEYGLDIYSPVNEKGEFLEEVRFFKGMNVFDANKHVIKKLEELGRLLHQEEIEHSYPHCWRCKKPVIFRATEQWFISLDKNGLRQRALDEIDKVKWIPAWGRDRIYNMLLVRPDWCISRQRTWGIPITIFYCEKCREPYWSKESFRNVVDAVRQHGADIWFEQEPSYFLPKDAACGHCGNTAFVKEEDIVDVWFDSGVSWAAVCKKREELGYPADLYLEGSDQHRGWFHSSLLTSVGNEGHAPYASVLTHGFVVDGTGRKMSKSLGNVIAPEEIIEKYGAEILRLWATYEDYRDDIKISKDIINRLVETYRRIRNTLRFLHANIHDDFDPVRDTVPYEQLSSLDKWLISRLHRLTERVTEAYHNYTFHTIYHSIHNFCTVDLSALYLDIVKDRIYVERKDGLKRRASQTVVFEALISLLKLISPILSSTADEMWSYLKAYVQEDSVFLTSFPTANKELINTELEEEWDRIWRIREAANKKIEEQRAAKTIGHSLDTKIVIRAPENDFHLLQGLGDELKDVFIVSQIELEKGDETEVTVSRAEGKKCERCWQYATVLTEETGEFPNVCKRCADTLSSL</sequence>
<comment type="caution">
    <text evidence="13">The sequence shown here is derived from an EMBL/GenBank/DDBJ whole genome shotgun (WGS) entry which is preliminary data.</text>
</comment>
<evidence type="ECO:0000256" key="4">
    <source>
        <dbReference type="ARBA" id="ARBA00022741"/>
    </source>
</evidence>
<name>A0A971S1U8_9BACT</name>
<comment type="function">
    <text evidence="8 10">Catalyzes the attachment of isoleucine to tRNA(Ile). As IleRS can inadvertently accommodate and process structurally similar amino acids such as valine, to avoid such errors it has two additional distinct tRNA(Ile)-dependent editing activities. One activity is designated as 'pretransfer' editing and involves the hydrolysis of activated Val-AMP. The other activity is designated 'posttransfer' editing and involves deacylation of mischarged Val-tRNA(Ile).</text>
</comment>
<evidence type="ECO:0000259" key="11">
    <source>
        <dbReference type="Pfam" id="PF00133"/>
    </source>
</evidence>
<dbReference type="CDD" id="cd00818">
    <property type="entry name" value="IleRS_core"/>
    <property type="match status" value="1"/>
</dbReference>
<dbReference type="AlphaFoldDB" id="A0A971S1U8"/>
<dbReference type="PRINTS" id="PR00984">
    <property type="entry name" value="TRNASYNTHILE"/>
</dbReference>
<dbReference type="InterPro" id="IPR023585">
    <property type="entry name" value="Ile-tRNA-ligase_type1"/>
</dbReference>
<evidence type="ECO:0000256" key="5">
    <source>
        <dbReference type="ARBA" id="ARBA00022840"/>
    </source>
</evidence>
<dbReference type="GO" id="GO:0008270">
    <property type="term" value="F:zinc ion binding"/>
    <property type="evidence" value="ECO:0007669"/>
    <property type="project" value="UniProtKB-UniRule"/>
</dbReference>
<dbReference type="InterPro" id="IPR001412">
    <property type="entry name" value="aa-tRNA-synth_I_CS"/>
</dbReference>
<dbReference type="PANTHER" id="PTHR42765:SF1">
    <property type="entry name" value="ISOLEUCINE--TRNA LIGASE, MITOCHONDRIAL"/>
    <property type="match status" value="1"/>
</dbReference>
<dbReference type="HAMAP" id="MF_02002">
    <property type="entry name" value="Ile_tRNA_synth_type1"/>
    <property type="match status" value="1"/>
</dbReference>
<feature type="domain" description="Aminoacyl-tRNA synthetase class Ia" evidence="11">
    <location>
        <begin position="27"/>
        <end position="641"/>
    </location>
</feature>
<dbReference type="InterPro" id="IPR002301">
    <property type="entry name" value="Ile-tRNA-ligase"/>
</dbReference>
<evidence type="ECO:0000313" key="14">
    <source>
        <dbReference type="Proteomes" id="UP000777265"/>
    </source>
</evidence>
<evidence type="ECO:0000256" key="1">
    <source>
        <dbReference type="ARBA" id="ARBA00006887"/>
    </source>
</evidence>
<dbReference type="GO" id="GO:0002161">
    <property type="term" value="F:aminoacyl-tRNA deacylase activity"/>
    <property type="evidence" value="ECO:0007669"/>
    <property type="project" value="InterPro"/>
</dbReference>
<evidence type="ECO:0000256" key="9">
    <source>
        <dbReference type="ARBA" id="ARBA00048359"/>
    </source>
</evidence>
<comment type="subcellular location">
    <subcellularLocation>
        <location evidence="10">Cytoplasm</location>
    </subcellularLocation>
</comment>
<dbReference type="InterPro" id="IPR013155">
    <property type="entry name" value="M/V/L/I-tRNA-synth_anticd-bd"/>
</dbReference>
<dbReference type="InterPro" id="IPR050081">
    <property type="entry name" value="Ile-tRNA_ligase"/>
</dbReference>
<dbReference type="Gene3D" id="1.10.730.20">
    <property type="match status" value="1"/>
</dbReference>